<organism evidence="2 3">
    <name type="scientific">Ajellomyces capsulatus</name>
    <name type="common">Darling's disease fungus</name>
    <name type="synonym">Histoplasma capsulatum</name>
    <dbReference type="NCBI Taxonomy" id="5037"/>
    <lineage>
        <taxon>Eukaryota</taxon>
        <taxon>Fungi</taxon>
        <taxon>Dikarya</taxon>
        <taxon>Ascomycota</taxon>
        <taxon>Pezizomycotina</taxon>
        <taxon>Eurotiomycetes</taxon>
        <taxon>Eurotiomycetidae</taxon>
        <taxon>Onygenales</taxon>
        <taxon>Ajellomycetaceae</taxon>
        <taxon>Histoplasma</taxon>
    </lineage>
</organism>
<dbReference type="AlphaFoldDB" id="A0A8H7YTU4"/>
<keyword evidence="1" id="KW-0812">Transmembrane</keyword>
<keyword evidence="1" id="KW-0472">Membrane</keyword>
<accession>A0A8H7YTU4</accession>
<dbReference type="EMBL" id="JAEVHI010000003">
    <property type="protein sequence ID" value="KAG5296138.1"/>
    <property type="molecule type" value="Genomic_DNA"/>
</dbReference>
<evidence type="ECO:0000256" key="1">
    <source>
        <dbReference type="SAM" id="Phobius"/>
    </source>
</evidence>
<evidence type="ECO:0000313" key="3">
    <source>
        <dbReference type="Proteomes" id="UP000670092"/>
    </source>
</evidence>
<protein>
    <submittedName>
        <fullName evidence="2">Uncharacterized protein</fullName>
    </submittedName>
</protein>
<dbReference type="Proteomes" id="UP000670092">
    <property type="component" value="Unassembled WGS sequence"/>
</dbReference>
<reference evidence="2 3" key="1">
    <citation type="submission" date="2021-01" db="EMBL/GenBank/DDBJ databases">
        <title>Chromosome-level genome assembly of a human fungal pathogen reveals clustering of transcriptionally co-regulated genes.</title>
        <authorList>
            <person name="Voorhies M."/>
            <person name="Cohen S."/>
            <person name="Shea T.P."/>
            <person name="Petrus S."/>
            <person name="Munoz J.F."/>
            <person name="Poplawski S."/>
            <person name="Goldman W.E."/>
            <person name="Michael T."/>
            <person name="Cuomo C.A."/>
            <person name="Sil A."/>
            <person name="Beyhan S."/>
        </authorList>
    </citation>
    <scope>NUCLEOTIDE SEQUENCE [LARGE SCALE GENOMIC DNA]</scope>
    <source>
        <strain evidence="2 3">G184AR</strain>
    </source>
</reference>
<comment type="caution">
    <text evidence="2">The sequence shown here is derived from an EMBL/GenBank/DDBJ whole genome shotgun (WGS) entry which is preliminary data.</text>
</comment>
<dbReference type="VEuPathDB" id="FungiDB:I7I52_06692"/>
<keyword evidence="1" id="KW-1133">Transmembrane helix</keyword>
<gene>
    <name evidence="2" type="ORF">I7I52_06692</name>
</gene>
<sequence length="107" mass="12399">MNSVSYWIFPLFILLFDNGVRLFGIKADWRCFSSWPLKGHNITRPPCVIFFQCSKNRLLPLALNSFALIDYCKTNLCMIGLHGPIRDPERIVQKPSIQTDRGTRGRR</sequence>
<evidence type="ECO:0000313" key="2">
    <source>
        <dbReference type="EMBL" id="KAG5296138.1"/>
    </source>
</evidence>
<feature type="transmembrane region" description="Helical" evidence="1">
    <location>
        <begin position="6"/>
        <end position="24"/>
    </location>
</feature>
<name>A0A8H7YTU4_AJECA</name>
<proteinExistence type="predicted"/>